<gene>
    <name evidence="1" type="ORF">L1987_37000</name>
</gene>
<accession>A0ACB9HF47</accession>
<name>A0ACB9HF47_9ASTR</name>
<reference evidence="1 2" key="2">
    <citation type="journal article" date="2022" name="Mol. Ecol. Resour.">
        <title>The genomes of chicory, endive, great burdock and yacon provide insights into Asteraceae paleo-polyploidization history and plant inulin production.</title>
        <authorList>
            <person name="Fan W."/>
            <person name="Wang S."/>
            <person name="Wang H."/>
            <person name="Wang A."/>
            <person name="Jiang F."/>
            <person name="Liu H."/>
            <person name="Zhao H."/>
            <person name="Xu D."/>
            <person name="Zhang Y."/>
        </authorList>
    </citation>
    <scope>NUCLEOTIDE SEQUENCE [LARGE SCALE GENOMIC DNA]</scope>
    <source>
        <strain evidence="2">cv. Yunnan</strain>
        <tissue evidence="1">Leaves</tissue>
    </source>
</reference>
<sequence length="296" mass="34069">MPIRNCFKGIIGNGEDVAFWLDPWITDVPLRLKFPGLFSLEMDKHCKVCARVGDLDPSQQARWAWKRPPSSSEEISDLQQLTSLLIGVRTGDAKDRWFWAAGNIKEFSVGNVRRLLQPREEDNGRFIMAWCKWVPLKCNIFAWRAELDKIPTKTALRRRNIQIADASCPFCNEGEDSVVHIFTTCMVATILWQHISSWCNVPCIYAFSFKDLLDVHVPLSVSVRAKEVLHGIIMIGCWSLWRARNECVFSDRKIKVENIISQVKALGFLWRLGYREKDCDGWRATFGYGKARNGDR</sequence>
<organism evidence="1 2">
    <name type="scientific">Smallanthus sonchifolius</name>
    <dbReference type="NCBI Taxonomy" id="185202"/>
    <lineage>
        <taxon>Eukaryota</taxon>
        <taxon>Viridiplantae</taxon>
        <taxon>Streptophyta</taxon>
        <taxon>Embryophyta</taxon>
        <taxon>Tracheophyta</taxon>
        <taxon>Spermatophyta</taxon>
        <taxon>Magnoliopsida</taxon>
        <taxon>eudicotyledons</taxon>
        <taxon>Gunneridae</taxon>
        <taxon>Pentapetalae</taxon>
        <taxon>asterids</taxon>
        <taxon>campanulids</taxon>
        <taxon>Asterales</taxon>
        <taxon>Asteraceae</taxon>
        <taxon>Asteroideae</taxon>
        <taxon>Heliantheae alliance</taxon>
        <taxon>Millerieae</taxon>
        <taxon>Smallanthus</taxon>
    </lineage>
</organism>
<protein>
    <submittedName>
        <fullName evidence="1">Uncharacterized protein</fullName>
    </submittedName>
</protein>
<evidence type="ECO:0000313" key="2">
    <source>
        <dbReference type="Proteomes" id="UP001056120"/>
    </source>
</evidence>
<dbReference type="Proteomes" id="UP001056120">
    <property type="component" value="Linkage Group LG12"/>
</dbReference>
<reference evidence="2" key="1">
    <citation type="journal article" date="2022" name="Mol. Ecol. Resour.">
        <title>The genomes of chicory, endive, great burdock and yacon provide insights into Asteraceae palaeo-polyploidization history and plant inulin production.</title>
        <authorList>
            <person name="Fan W."/>
            <person name="Wang S."/>
            <person name="Wang H."/>
            <person name="Wang A."/>
            <person name="Jiang F."/>
            <person name="Liu H."/>
            <person name="Zhao H."/>
            <person name="Xu D."/>
            <person name="Zhang Y."/>
        </authorList>
    </citation>
    <scope>NUCLEOTIDE SEQUENCE [LARGE SCALE GENOMIC DNA]</scope>
    <source>
        <strain evidence="2">cv. Yunnan</strain>
    </source>
</reference>
<evidence type="ECO:0000313" key="1">
    <source>
        <dbReference type="EMBL" id="KAI3794370.1"/>
    </source>
</evidence>
<comment type="caution">
    <text evidence="1">The sequence shown here is derived from an EMBL/GenBank/DDBJ whole genome shotgun (WGS) entry which is preliminary data.</text>
</comment>
<keyword evidence="2" id="KW-1185">Reference proteome</keyword>
<proteinExistence type="predicted"/>
<dbReference type="EMBL" id="CM042029">
    <property type="protein sequence ID" value="KAI3794370.1"/>
    <property type="molecule type" value="Genomic_DNA"/>
</dbReference>